<feature type="compositionally biased region" description="Basic and acidic residues" evidence="1">
    <location>
        <begin position="73"/>
        <end position="87"/>
    </location>
</feature>
<feature type="compositionally biased region" description="Polar residues" evidence="1">
    <location>
        <begin position="105"/>
        <end position="116"/>
    </location>
</feature>
<name>A0A0S7ESD5_9TELE</name>
<feature type="non-terminal residue" evidence="2">
    <location>
        <position position="116"/>
    </location>
</feature>
<gene>
    <name evidence="2" type="primary">PPUP9216</name>
</gene>
<proteinExistence type="predicted"/>
<protein>
    <submittedName>
        <fullName evidence="2">PPUP9216</fullName>
    </submittedName>
</protein>
<feature type="compositionally biased region" description="Basic and acidic residues" evidence="1">
    <location>
        <begin position="13"/>
        <end position="24"/>
    </location>
</feature>
<organism evidence="2">
    <name type="scientific">Poeciliopsis prolifica</name>
    <name type="common">blackstripe livebearer</name>
    <dbReference type="NCBI Taxonomy" id="188132"/>
    <lineage>
        <taxon>Eukaryota</taxon>
        <taxon>Metazoa</taxon>
        <taxon>Chordata</taxon>
        <taxon>Craniata</taxon>
        <taxon>Vertebrata</taxon>
        <taxon>Euteleostomi</taxon>
        <taxon>Actinopterygii</taxon>
        <taxon>Neopterygii</taxon>
        <taxon>Teleostei</taxon>
        <taxon>Neoteleostei</taxon>
        <taxon>Acanthomorphata</taxon>
        <taxon>Ovalentaria</taxon>
        <taxon>Atherinomorphae</taxon>
        <taxon>Cyprinodontiformes</taxon>
        <taxon>Poeciliidae</taxon>
        <taxon>Poeciliinae</taxon>
        <taxon>Poeciliopsis</taxon>
    </lineage>
</organism>
<dbReference type="EMBL" id="GBYX01476480">
    <property type="protein sequence ID" value="JAO05197.1"/>
    <property type="molecule type" value="Transcribed_RNA"/>
</dbReference>
<reference evidence="2" key="1">
    <citation type="submission" date="2014-12" db="EMBL/GenBank/DDBJ databases">
        <title>Parallel Evolution in Life History Adaptation Evident in the Tissue-Specific Poeciliopsis prolifica transcriptome.</title>
        <authorList>
            <person name="Jue N.K."/>
            <person name="Foley R.J."/>
            <person name="Obergfell C."/>
            <person name="Reznick D.N."/>
            <person name="O'Neill R.J."/>
            <person name="O'Neill M.J."/>
        </authorList>
    </citation>
    <scope>NUCLEOTIDE SEQUENCE</scope>
</reference>
<dbReference type="AlphaFoldDB" id="A0A0S7ESD5"/>
<sequence>RAAKSYCLSRNTNMKDKDEKERHTSSGISQEEESTDDSITSPNGTELGHQPLIDNQSVGQDSSMTKSSGLTAAKRDKSPGQNTDRHRSVSPSSFTGNSVLHAHSYQRNASESSESL</sequence>
<evidence type="ECO:0000256" key="1">
    <source>
        <dbReference type="SAM" id="MobiDB-lite"/>
    </source>
</evidence>
<feature type="compositionally biased region" description="Polar residues" evidence="1">
    <location>
        <begin position="89"/>
        <end position="98"/>
    </location>
</feature>
<evidence type="ECO:0000313" key="2">
    <source>
        <dbReference type="EMBL" id="JAO05197.1"/>
    </source>
</evidence>
<accession>A0A0S7ESD5</accession>
<feature type="non-terminal residue" evidence="2">
    <location>
        <position position="1"/>
    </location>
</feature>
<feature type="compositionally biased region" description="Polar residues" evidence="1">
    <location>
        <begin position="53"/>
        <end position="70"/>
    </location>
</feature>
<feature type="region of interest" description="Disordered" evidence="1">
    <location>
        <begin position="1"/>
        <end position="116"/>
    </location>
</feature>